<dbReference type="InterPro" id="IPR011701">
    <property type="entry name" value="MFS"/>
</dbReference>
<evidence type="ECO:0000256" key="3">
    <source>
        <dbReference type="ARBA" id="ARBA00022692"/>
    </source>
</evidence>
<dbReference type="Gene3D" id="1.20.1250.20">
    <property type="entry name" value="MFS general substrate transporter like domains"/>
    <property type="match status" value="1"/>
</dbReference>
<keyword evidence="2" id="KW-0813">Transport</keyword>
<evidence type="ECO:0000313" key="10">
    <source>
        <dbReference type="Proteomes" id="UP000053477"/>
    </source>
</evidence>
<gene>
    <name evidence="9" type="ORF">SCHPADRAFT_299802</name>
</gene>
<dbReference type="InterPro" id="IPR036259">
    <property type="entry name" value="MFS_trans_sf"/>
</dbReference>
<dbReference type="AlphaFoldDB" id="A0A0H2RS05"/>
<accession>A0A0H2RS05</accession>
<name>A0A0H2RS05_9AGAM</name>
<proteinExistence type="predicted"/>
<dbReference type="Proteomes" id="UP000053477">
    <property type="component" value="Unassembled WGS sequence"/>
</dbReference>
<evidence type="ECO:0000259" key="8">
    <source>
        <dbReference type="PROSITE" id="PS50850"/>
    </source>
</evidence>
<comment type="subcellular location">
    <subcellularLocation>
        <location evidence="1">Membrane</location>
        <topology evidence="1">Multi-pass membrane protein</topology>
    </subcellularLocation>
</comment>
<evidence type="ECO:0000256" key="4">
    <source>
        <dbReference type="ARBA" id="ARBA00022989"/>
    </source>
</evidence>
<dbReference type="Pfam" id="PF07690">
    <property type="entry name" value="MFS_1"/>
    <property type="match status" value="1"/>
</dbReference>
<dbReference type="PANTHER" id="PTHR23504:SF15">
    <property type="entry name" value="MAJOR FACILITATOR SUPERFAMILY (MFS) PROFILE DOMAIN-CONTAINING PROTEIN"/>
    <property type="match status" value="1"/>
</dbReference>
<dbReference type="PANTHER" id="PTHR23504">
    <property type="entry name" value="MAJOR FACILITATOR SUPERFAMILY DOMAIN-CONTAINING PROTEIN 10"/>
    <property type="match status" value="1"/>
</dbReference>
<keyword evidence="4 7" id="KW-1133">Transmembrane helix</keyword>
<dbReference type="OrthoDB" id="419616at2759"/>
<keyword evidence="10" id="KW-1185">Reference proteome</keyword>
<evidence type="ECO:0000256" key="2">
    <source>
        <dbReference type="ARBA" id="ARBA00022448"/>
    </source>
</evidence>
<feature type="domain" description="Major facilitator superfamily (MFS) profile" evidence="8">
    <location>
        <begin position="53"/>
        <end position="172"/>
    </location>
</feature>
<evidence type="ECO:0000313" key="9">
    <source>
        <dbReference type="EMBL" id="KLO14775.1"/>
    </source>
</evidence>
<dbReference type="EMBL" id="KQ085939">
    <property type="protein sequence ID" value="KLO14775.1"/>
    <property type="molecule type" value="Genomic_DNA"/>
</dbReference>
<evidence type="ECO:0000256" key="7">
    <source>
        <dbReference type="SAM" id="Phobius"/>
    </source>
</evidence>
<organism evidence="9 10">
    <name type="scientific">Schizopora paradoxa</name>
    <dbReference type="NCBI Taxonomy" id="27342"/>
    <lineage>
        <taxon>Eukaryota</taxon>
        <taxon>Fungi</taxon>
        <taxon>Dikarya</taxon>
        <taxon>Basidiomycota</taxon>
        <taxon>Agaricomycotina</taxon>
        <taxon>Agaricomycetes</taxon>
        <taxon>Hymenochaetales</taxon>
        <taxon>Schizoporaceae</taxon>
        <taxon>Schizopora</taxon>
    </lineage>
</organism>
<dbReference type="GO" id="GO:0022857">
    <property type="term" value="F:transmembrane transporter activity"/>
    <property type="evidence" value="ECO:0007669"/>
    <property type="project" value="InterPro"/>
</dbReference>
<feature type="transmembrane region" description="Helical" evidence="7">
    <location>
        <begin position="148"/>
        <end position="166"/>
    </location>
</feature>
<dbReference type="SUPFAM" id="SSF103473">
    <property type="entry name" value="MFS general substrate transporter"/>
    <property type="match status" value="1"/>
</dbReference>
<keyword evidence="5 7" id="KW-0472">Membrane</keyword>
<dbReference type="InterPro" id="IPR020846">
    <property type="entry name" value="MFS_dom"/>
</dbReference>
<evidence type="ECO:0000256" key="6">
    <source>
        <dbReference type="SAM" id="MobiDB-lite"/>
    </source>
</evidence>
<keyword evidence="3 7" id="KW-0812">Transmembrane</keyword>
<dbReference type="PROSITE" id="PS50850">
    <property type="entry name" value="MFS"/>
    <property type="match status" value="1"/>
</dbReference>
<protein>
    <recommendedName>
        <fullName evidence="8">Major facilitator superfamily (MFS) profile domain-containing protein</fullName>
    </recommendedName>
</protein>
<feature type="transmembrane region" description="Helical" evidence="7">
    <location>
        <begin position="92"/>
        <end position="113"/>
    </location>
</feature>
<feature type="transmembrane region" description="Helical" evidence="7">
    <location>
        <begin position="53"/>
        <end position="72"/>
    </location>
</feature>
<reference evidence="9 10" key="1">
    <citation type="submission" date="2015-04" db="EMBL/GenBank/DDBJ databases">
        <title>Complete genome sequence of Schizopora paradoxa KUC8140, a cosmopolitan wood degrader in East Asia.</title>
        <authorList>
            <consortium name="DOE Joint Genome Institute"/>
            <person name="Min B."/>
            <person name="Park H."/>
            <person name="Jang Y."/>
            <person name="Kim J.-J."/>
            <person name="Kim K.H."/>
            <person name="Pangilinan J."/>
            <person name="Lipzen A."/>
            <person name="Riley R."/>
            <person name="Grigoriev I.V."/>
            <person name="Spatafora J.W."/>
            <person name="Choi I.-G."/>
        </authorList>
    </citation>
    <scope>NUCLEOTIDE SEQUENCE [LARGE SCALE GENOMIC DNA]</scope>
    <source>
        <strain evidence="9 10">KUC8140</strain>
    </source>
</reference>
<feature type="region of interest" description="Disordered" evidence="6">
    <location>
        <begin position="1"/>
        <end position="29"/>
    </location>
</feature>
<feature type="transmembrane region" description="Helical" evidence="7">
    <location>
        <begin position="125"/>
        <end position="142"/>
    </location>
</feature>
<evidence type="ECO:0000256" key="1">
    <source>
        <dbReference type="ARBA" id="ARBA00004141"/>
    </source>
</evidence>
<evidence type="ECO:0000256" key="5">
    <source>
        <dbReference type="ARBA" id="ARBA00023136"/>
    </source>
</evidence>
<dbReference type="GO" id="GO:0016020">
    <property type="term" value="C:membrane"/>
    <property type="evidence" value="ECO:0007669"/>
    <property type="project" value="UniProtKB-SubCell"/>
</dbReference>
<dbReference type="InParanoid" id="A0A0H2RS05"/>
<sequence>MTVDNTIDNERTPLFGPSGHDRSTSSSSLTACSPVIGNIDEQRSLSKPLPWRALISVWLLAAVQPIGFELIFPFVNQMIVENGIVQDPERVGFYSGVIESLFALMSFVAIMPCSIASDRFGRKPIVLLGTVGLAISMIFFGVSKTYGAMIATRCIGGMLGGTYACVSGNFAL</sequence>